<evidence type="ECO:0000256" key="1">
    <source>
        <dbReference type="ARBA" id="ARBA00004370"/>
    </source>
</evidence>
<reference evidence="8" key="1">
    <citation type="journal article" date="2020" name="Cell">
        <title>Large-Scale Comparative Analyses of Tick Genomes Elucidate Their Genetic Diversity and Vector Capacities.</title>
        <authorList>
            <consortium name="Tick Genome and Microbiome Consortium (TIGMIC)"/>
            <person name="Jia N."/>
            <person name="Wang J."/>
            <person name="Shi W."/>
            <person name="Du L."/>
            <person name="Sun Y."/>
            <person name="Zhan W."/>
            <person name="Jiang J.F."/>
            <person name="Wang Q."/>
            <person name="Zhang B."/>
            <person name="Ji P."/>
            <person name="Bell-Sakyi L."/>
            <person name="Cui X.M."/>
            <person name="Yuan T.T."/>
            <person name="Jiang B.G."/>
            <person name="Yang W.F."/>
            <person name="Lam T.T."/>
            <person name="Chang Q.C."/>
            <person name="Ding S.J."/>
            <person name="Wang X.J."/>
            <person name="Zhu J.G."/>
            <person name="Ruan X.D."/>
            <person name="Zhao L."/>
            <person name="Wei J.T."/>
            <person name="Ye R.Z."/>
            <person name="Que T.C."/>
            <person name="Du C.H."/>
            <person name="Zhou Y.H."/>
            <person name="Cheng J.X."/>
            <person name="Dai P.F."/>
            <person name="Guo W.B."/>
            <person name="Han X.H."/>
            <person name="Huang E.J."/>
            <person name="Li L.F."/>
            <person name="Wei W."/>
            <person name="Gao Y.C."/>
            <person name="Liu J.Z."/>
            <person name="Shao H.Z."/>
            <person name="Wang X."/>
            <person name="Wang C.C."/>
            <person name="Yang T.C."/>
            <person name="Huo Q.B."/>
            <person name="Li W."/>
            <person name="Chen H.Y."/>
            <person name="Chen S.E."/>
            <person name="Zhou L.G."/>
            <person name="Ni X.B."/>
            <person name="Tian J.H."/>
            <person name="Sheng Y."/>
            <person name="Liu T."/>
            <person name="Pan Y.S."/>
            <person name="Xia L.Y."/>
            <person name="Li J."/>
            <person name="Zhao F."/>
            <person name="Cao W.C."/>
        </authorList>
    </citation>
    <scope>NUCLEOTIDE SEQUENCE</scope>
    <source>
        <strain evidence="8">Rmic-2018</strain>
    </source>
</reference>
<keyword evidence="5" id="KW-0472">Membrane</keyword>
<evidence type="ECO:0000256" key="2">
    <source>
        <dbReference type="ARBA" id="ARBA00022692"/>
    </source>
</evidence>
<dbReference type="VEuPathDB" id="VectorBase:LOC119178611"/>
<accession>A0A9J6D3V9</accession>
<dbReference type="PANTHER" id="PTHR46730">
    <property type="entry name" value="POLYCYSTIN-1"/>
    <property type="match status" value="1"/>
</dbReference>
<evidence type="ECO:0000259" key="7">
    <source>
        <dbReference type="Pfam" id="PF02010"/>
    </source>
</evidence>
<dbReference type="AlphaFoldDB" id="A0A9J6D3V9"/>
<dbReference type="Pfam" id="PF02010">
    <property type="entry name" value="REJ"/>
    <property type="match status" value="1"/>
</dbReference>
<feature type="compositionally biased region" description="Polar residues" evidence="6">
    <location>
        <begin position="152"/>
        <end position="168"/>
    </location>
</feature>
<keyword evidence="9" id="KW-1185">Reference proteome</keyword>
<organism evidence="8 9">
    <name type="scientific">Rhipicephalus microplus</name>
    <name type="common">Cattle tick</name>
    <name type="synonym">Boophilus microplus</name>
    <dbReference type="NCBI Taxonomy" id="6941"/>
    <lineage>
        <taxon>Eukaryota</taxon>
        <taxon>Metazoa</taxon>
        <taxon>Ecdysozoa</taxon>
        <taxon>Arthropoda</taxon>
        <taxon>Chelicerata</taxon>
        <taxon>Arachnida</taxon>
        <taxon>Acari</taxon>
        <taxon>Parasitiformes</taxon>
        <taxon>Ixodida</taxon>
        <taxon>Ixodoidea</taxon>
        <taxon>Ixodidae</taxon>
        <taxon>Rhipicephalinae</taxon>
        <taxon>Rhipicephalus</taxon>
        <taxon>Boophilus</taxon>
    </lineage>
</organism>
<sequence length="815" mass="91053">MHRKDELLPRGSDVRITWKCEDFNDNHAECFTQPFPSSLAKRSTSTLRFLTSSLNPNISAFLFTAMLTLGNGSSRVAQQVLEASTAGPRYRLTELSCRSCGYGRQVRSHKRVVLTASCVDCDTKEELDFEWSLWRLADHEIHHQGDDHCDSGSGNSRINSDNSGTQTGRIPHRRAHGTQLGLGQANSGSPIPPFPDFANGTESTKNGTYTTSVHFEAIPSHLVADLGNRQHSKDRERHRRIDSRLGVASAESARGPFFRKFFSHPQERIEVDSIERSFLNHGWLILKPGTLIARSSYSVHVIIRQKGSSEIRGEARERITVGEGISGGRCVVEPQNGVALETLFTANCSGWKGGRKPYTYIISYSLSPGGTWQQLYRGSHSTSSFWLPTGKTTLSNNVYVSMVVQDGDGFQSCVPQTSMVKVLNGNLFDIKNKTFHLLPKITQVFYDQQYHTAMNKLQVLVIVLQSFVVSASYLHTHQLDYLTNTWRFAVRILRNLEPFPVNVVQAFIQTWNVIVKPPFLGQEHDLIAASQLLRSFAEDVRSRRQVKSLESVLQELVTALGHLIKSAQKLNLLTWHMFCEHIHNIEGMIKNFIRDNYVPQETLHISSAWLELTVSVASTGGQCSATSETTSRHENSGTILHDPTFAISMDAAQKQPTDCFTYKFPFLAFGIPQSSLNLWLSSVASTFAINPSATIPEQEAHVVNFTLQHVQHKKEFLLNPGTAHVHKLTNVQDLSQFHLYVRVEVGHFADGLQVYLSDGTEQLGSSHGITVHRMSLMTDLYVNKAALKDAKVDAPSYQGSGMLSKHSSKNCRCTR</sequence>
<evidence type="ECO:0000256" key="4">
    <source>
        <dbReference type="ARBA" id="ARBA00022989"/>
    </source>
</evidence>
<reference evidence="8" key="2">
    <citation type="submission" date="2021-09" db="EMBL/GenBank/DDBJ databases">
        <authorList>
            <person name="Jia N."/>
            <person name="Wang J."/>
            <person name="Shi W."/>
            <person name="Du L."/>
            <person name="Sun Y."/>
            <person name="Zhan W."/>
            <person name="Jiang J."/>
            <person name="Wang Q."/>
            <person name="Zhang B."/>
            <person name="Ji P."/>
            <person name="Sakyi L.B."/>
            <person name="Cui X."/>
            <person name="Yuan T."/>
            <person name="Jiang B."/>
            <person name="Yang W."/>
            <person name="Lam T.T.-Y."/>
            <person name="Chang Q."/>
            <person name="Ding S."/>
            <person name="Wang X."/>
            <person name="Zhu J."/>
            <person name="Ruan X."/>
            <person name="Zhao L."/>
            <person name="Wei J."/>
            <person name="Que T."/>
            <person name="Du C."/>
            <person name="Cheng J."/>
            <person name="Dai P."/>
            <person name="Han X."/>
            <person name="Huang E."/>
            <person name="Gao Y."/>
            <person name="Liu J."/>
            <person name="Shao H."/>
            <person name="Ye R."/>
            <person name="Li L."/>
            <person name="Wei W."/>
            <person name="Wang X."/>
            <person name="Wang C."/>
            <person name="Huo Q."/>
            <person name="Li W."/>
            <person name="Guo W."/>
            <person name="Chen H."/>
            <person name="Chen S."/>
            <person name="Zhou L."/>
            <person name="Zhou L."/>
            <person name="Ni X."/>
            <person name="Tian J."/>
            <person name="Zhou Y."/>
            <person name="Sheng Y."/>
            <person name="Liu T."/>
            <person name="Pan Y."/>
            <person name="Xia L."/>
            <person name="Li J."/>
            <person name="Zhao F."/>
            <person name="Cao W."/>
        </authorList>
    </citation>
    <scope>NUCLEOTIDE SEQUENCE</scope>
    <source>
        <strain evidence="8">Rmic-2018</strain>
        <tissue evidence="8">Larvae</tissue>
    </source>
</reference>
<proteinExistence type="predicted"/>
<evidence type="ECO:0000313" key="9">
    <source>
        <dbReference type="Proteomes" id="UP000821866"/>
    </source>
</evidence>
<comment type="caution">
    <text evidence="8">The sequence shown here is derived from an EMBL/GenBank/DDBJ whole genome shotgun (WGS) entry which is preliminary data.</text>
</comment>
<feature type="region of interest" description="Disordered" evidence="6">
    <location>
        <begin position="145"/>
        <end position="170"/>
    </location>
</feature>
<evidence type="ECO:0000256" key="3">
    <source>
        <dbReference type="ARBA" id="ARBA00022737"/>
    </source>
</evidence>
<dbReference type="Proteomes" id="UP000821866">
    <property type="component" value="Chromosome 9"/>
</dbReference>
<dbReference type="InterPro" id="IPR002859">
    <property type="entry name" value="PKD/REJ-like"/>
</dbReference>
<dbReference type="PANTHER" id="PTHR46730:SF1">
    <property type="entry name" value="PLAT DOMAIN-CONTAINING PROTEIN"/>
    <property type="match status" value="1"/>
</dbReference>
<dbReference type="EMBL" id="JABSTU010000011">
    <property type="protein sequence ID" value="KAH8008763.1"/>
    <property type="molecule type" value="Genomic_DNA"/>
</dbReference>
<protein>
    <recommendedName>
        <fullName evidence="7">PKD/REJ-like domain-containing protein</fullName>
    </recommendedName>
</protein>
<dbReference type="GO" id="GO:0006816">
    <property type="term" value="P:calcium ion transport"/>
    <property type="evidence" value="ECO:0007669"/>
    <property type="project" value="TreeGrafter"/>
</dbReference>
<name>A0A9J6D3V9_RHIMP</name>
<evidence type="ECO:0000256" key="5">
    <source>
        <dbReference type="ARBA" id="ARBA00023136"/>
    </source>
</evidence>
<dbReference type="GO" id="GO:0005886">
    <property type="term" value="C:plasma membrane"/>
    <property type="evidence" value="ECO:0007669"/>
    <property type="project" value="TreeGrafter"/>
</dbReference>
<evidence type="ECO:0000256" key="6">
    <source>
        <dbReference type="SAM" id="MobiDB-lite"/>
    </source>
</evidence>
<keyword evidence="2" id="KW-0812">Transmembrane</keyword>
<feature type="domain" description="PKD/REJ-like" evidence="7">
    <location>
        <begin position="15"/>
        <end position="423"/>
    </location>
</feature>
<keyword evidence="3" id="KW-0677">Repeat</keyword>
<gene>
    <name evidence="8" type="ORF">HPB51_004153</name>
</gene>
<comment type="subcellular location">
    <subcellularLocation>
        <location evidence="1">Membrane</location>
    </subcellularLocation>
</comment>
<evidence type="ECO:0000313" key="8">
    <source>
        <dbReference type="EMBL" id="KAH8008763.1"/>
    </source>
</evidence>
<keyword evidence="4" id="KW-1133">Transmembrane helix</keyword>
<dbReference type="GO" id="GO:0005261">
    <property type="term" value="F:monoatomic cation channel activity"/>
    <property type="evidence" value="ECO:0007669"/>
    <property type="project" value="TreeGrafter"/>
</dbReference>